<dbReference type="SUPFAM" id="SSF53448">
    <property type="entry name" value="Nucleotide-diphospho-sugar transferases"/>
    <property type="match status" value="1"/>
</dbReference>
<dbReference type="PANTHER" id="PTHR22916">
    <property type="entry name" value="GLYCOSYLTRANSFERASE"/>
    <property type="match status" value="1"/>
</dbReference>
<accession>A0A9X3DJ98</accession>
<organism evidence="2 3">
    <name type="scientific">Pedobacter agri</name>
    <dbReference type="NCBI Taxonomy" id="454586"/>
    <lineage>
        <taxon>Bacteria</taxon>
        <taxon>Pseudomonadati</taxon>
        <taxon>Bacteroidota</taxon>
        <taxon>Sphingobacteriia</taxon>
        <taxon>Sphingobacteriales</taxon>
        <taxon>Sphingobacteriaceae</taxon>
        <taxon>Pedobacter</taxon>
    </lineage>
</organism>
<evidence type="ECO:0000259" key="1">
    <source>
        <dbReference type="Pfam" id="PF00535"/>
    </source>
</evidence>
<gene>
    <name evidence="2" type="ORF">OQZ29_20515</name>
</gene>
<dbReference type="RefSeq" id="WP_010599757.1">
    <property type="nucleotide sequence ID" value="NZ_JAPJUH010000006.1"/>
</dbReference>
<evidence type="ECO:0000313" key="3">
    <source>
        <dbReference type="Proteomes" id="UP001142592"/>
    </source>
</evidence>
<dbReference type="Gene3D" id="3.90.550.10">
    <property type="entry name" value="Spore Coat Polysaccharide Biosynthesis Protein SpsA, Chain A"/>
    <property type="match status" value="1"/>
</dbReference>
<keyword evidence="2" id="KW-0328">Glycosyltransferase</keyword>
<feature type="domain" description="Glycosyltransferase 2-like" evidence="1">
    <location>
        <begin position="9"/>
        <end position="127"/>
    </location>
</feature>
<dbReference type="InterPro" id="IPR001173">
    <property type="entry name" value="Glyco_trans_2-like"/>
</dbReference>
<sequence length="239" mass="27672">MQNTTPLVSIICVTFNAATHLPSFFESIEKSMPNNCELIFFDGESTDNTLELLKEKRNIDQTVVVETDFGIYDAMNKALKHAKGKWFYFIGADDEIYSDFKSVPKYLTDESTCYYGDILMDDIRIVRSAKAYQLAKYNISHQAIFYPASVFKKYEYNLQYRICADYDLNLKLRGDANYEFKHIPLIVAKFGTTGLSSSEIDSKFISDKPLIIKKHLGLLNYLRFKFRIMKHKAQGRHVK</sequence>
<evidence type="ECO:0000313" key="2">
    <source>
        <dbReference type="EMBL" id="MCX3267156.1"/>
    </source>
</evidence>
<keyword evidence="2" id="KW-0808">Transferase</keyword>
<reference evidence="2" key="1">
    <citation type="submission" date="2022-11" db="EMBL/GenBank/DDBJ databases">
        <authorList>
            <person name="Graham C."/>
            <person name="Newman J.D."/>
        </authorList>
    </citation>
    <scope>NUCLEOTIDE SEQUENCE</scope>
    <source>
        <strain evidence="2">DSM 19486</strain>
    </source>
</reference>
<dbReference type="GO" id="GO:0016758">
    <property type="term" value="F:hexosyltransferase activity"/>
    <property type="evidence" value="ECO:0007669"/>
    <property type="project" value="UniProtKB-ARBA"/>
</dbReference>
<dbReference type="InterPro" id="IPR029044">
    <property type="entry name" value="Nucleotide-diphossugar_trans"/>
</dbReference>
<dbReference type="AlphaFoldDB" id="A0A9X3DJ98"/>
<dbReference type="Proteomes" id="UP001142592">
    <property type="component" value="Unassembled WGS sequence"/>
</dbReference>
<dbReference type="PANTHER" id="PTHR22916:SF67">
    <property type="entry name" value="COLANIC ACID BIOSYNTHESIS GLYCOSYL TRANSFERASE WCAE-RELATED"/>
    <property type="match status" value="1"/>
</dbReference>
<protein>
    <submittedName>
        <fullName evidence="2">Glycosyltransferase</fullName>
        <ecNumber evidence="2">2.4.-.-</ecNumber>
    </submittedName>
</protein>
<name>A0A9X3DJ98_9SPHI</name>
<comment type="caution">
    <text evidence="2">The sequence shown here is derived from an EMBL/GenBank/DDBJ whole genome shotgun (WGS) entry which is preliminary data.</text>
</comment>
<proteinExistence type="predicted"/>
<dbReference type="Pfam" id="PF00535">
    <property type="entry name" value="Glycos_transf_2"/>
    <property type="match status" value="1"/>
</dbReference>
<dbReference type="EC" id="2.4.-.-" evidence="2"/>
<dbReference type="EMBL" id="JAPJUH010000006">
    <property type="protein sequence ID" value="MCX3267156.1"/>
    <property type="molecule type" value="Genomic_DNA"/>
</dbReference>
<keyword evidence="3" id="KW-1185">Reference proteome</keyword>